<dbReference type="Gene3D" id="1.10.560.10">
    <property type="entry name" value="GroEL-like equatorial domain"/>
    <property type="match status" value="1"/>
</dbReference>
<comment type="subcellular location">
    <subcellularLocation>
        <location evidence="6">Cytoplasm</location>
    </subcellularLocation>
</comment>
<accession>U2QGN5</accession>
<dbReference type="EMBL" id="AWEY01000004">
    <property type="protein sequence ID" value="ERK40463.1"/>
    <property type="molecule type" value="Genomic_DNA"/>
</dbReference>
<dbReference type="SUPFAM" id="SSF48592">
    <property type="entry name" value="GroEL equatorial domain-like"/>
    <property type="match status" value="1"/>
</dbReference>
<gene>
    <name evidence="6 9" type="primary">groL</name>
    <name evidence="6" type="synonym">groEL</name>
    <name evidence="9" type="ORF">HMPREF9135_1304</name>
</gene>
<dbReference type="GO" id="GO:0042026">
    <property type="term" value="P:protein refolding"/>
    <property type="evidence" value="ECO:0007669"/>
    <property type="project" value="UniProtKB-UniRule"/>
</dbReference>
<sequence length="542" mass="58120">MAKDIKYDVDARDLMKKGVDQLANAVKVTLGPKGRNVVIEKKFGAPQITKDGVTVAKEIELEDKFENTGAQLVKSVASKTGDDAGDGTTTATILTQAIVNEGLKNVTAGANPMDLKRGIDKAVAAVVEHIKSHAEKVDDNYDKIEQVATVSANNDPEIGKLLADAMRKVSKDGVITIEESKTRDTNIGVVEGMQFDRGYLSGYFVTDAEKMECVMENPYILLYDKKISNLKDFLPILQPAAESGRPLLVIAEDVDSEALTTLVVNRLRGGLKICAVKAPGFGDRRKAMLEDIAVLTGGVVISEDKGLKLEQATLEMLGSAKKVTVSKDYTTIVDGAGQKESIADRVAQIKNEIANTKSSYDKEKLQERLAKLAGGVAVLYVGANSEVEMKEKKDRVDDALCATRAAIEEGVVAGGGTTYIRALEDLKDLKGENQDEQTGINIVERAIEEPLRQIVANAGGEGSVVVNKVREGEGDYGYNARKDEYEDLRKAGIIDPAKVARVALENAASIAGMLLTTECVMVDKPEDKPAMPAAAPGMGGMM</sequence>
<evidence type="ECO:0000256" key="6">
    <source>
        <dbReference type="HAMAP-Rule" id="MF_00600"/>
    </source>
</evidence>
<dbReference type="SUPFAM" id="SSF52029">
    <property type="entry name" value="GroEL apical domain-like"/>
    <property type="match status" value="1"/>
</dbReference>
<feature type="binding site" evidence="6">
    <location>
        <begin position="29"/>
        <end position="32"/>
    </location>
    <ligand>
        <name>ATP</name>
        <dbReference type="ChEBI" id="CHEBI:30616"/>
    </ligand>
</feature>
<evidence type="ECO:0000256" key="8">
    <source>
        <dbReference type="RuleBase" id="RU000419"/>
    </source>
</evidence>
<dbReference type="NCBIfam" id="NF000592">
    <property type="entry name" value="PRK00013.1"/>
    <property type="match status" value="1"/>
</dbReference>
<dbReference type="HAMAP" id="MF_00600">
    <property type="entry name" value="CH60"/>
    <property type="match status" value="1"/>
</dbReference>
<dbReference type="PANTHER" id="PTHR45633">
    <property type="entry name" value="60 KDA HEAT SHOCK PROTEIN, MITOCHONDRIAL"/>
    <property type="match status" value="1"/>
</dbReference>
<dbReference type="PRINTS" id="PR00298">
    <property type="entry name" value="CHAPERONIN60"/>
</dbReference>
<keyword evidence="10" id="KW-1185">Reference proteome</keyword>
<dbReference type="NCBIfam" id="TIGR02348">
    <property type="entry name" value="GroEL"/>
    <property type="match status" value="1"/>
</dbReference>
<name>U2QGN5_9BACT</name>
<dbReference type="InterPro" id="IPR027413">
    <property type="entry name" value="GROEL-like_equatorial_sf"/>
</dbReference>
<evidence type="ECO:0000256" key="5">
    <source>
        <dbReference type="ARBA" id="ARBA00023235"/>
    </source>
</evidence>
<dbReference type="Pfam" id="PF00118">
    <property type="entry name" value="Cpn60_TCP1"/>
    <property type="match status" value="1"/>
</dbReference>
<feature type="binding site" evidence="6">
    <location>
        <begin position="86"/>
        <end position="90"/>
    </location>
    <ligand>
        <name>ATP</name>
        <dbReference type="ChEBI" id="CHEBI:30616"/>
    </ligand>
</feature>
<comment type="similarity">
    <text evidence="1 6 7">Belongs to the chaperonin (HSP60) family.</text>
</comment>
<keyword evidence="3 6" id="KW-0067">ATP-binding</keyword>
<keyword evidence="6" id="KW-0963">Cytoplasm</keyword>
<dbReference type="NCBIfam" id="NF009488">
    <property type="entry name" value="PRK12850.1"/>
    <property type="match status" value="1"/>
</dbReference>
<dbReference type="InterPro" id="IPR001844">
    <property type="entry name" value="Cpn60/GroEL"/>
</dbReference>
<dbReference type="Proteomes" id="UP000016648">
    <property type="component" value="Unassembled WGS sequence"/>
</dbReference>
<feature type="binding site" evidence="6">
    <location>
        <position position="50"/>
    </location>
    <ligand>
        <name>ATP</name>
        <dbReference type="ChEBI" id="CHEBI:30616"/>
    </ligand>
</feature>
<dbReference type="SUPFAM" id="SSF54849">
    <property type="entry name" value="GroEL-intermediate domain like"/>
    <property type="match status" value="1"/>
</dbReference>
<dbReference type="InterPro" id="IPR027410">
    <property type="entry name" value="TCP-1-like_intermed_sf"/>
</dbReference>
<dbReference type="RefSeq" id="WP_021588500.1">
    <property type="nucleotide sequence ID" value="NZ_AWEY01000004.1"/>
</dbReference>
<dbReference type="FunFam" id="3.50.7.10:FF:000001">
    <property type="entry name" value="60 kDa chaperonin"/>
    <property type="match status" value="1"/>
</dbReference>
<protein>
    <recommendedName>
        <fullName evidence="6">Chaperonin GroEL</fullName>
        <ecNumber evidence="6">5.6.1.7</ecNumber>
    </recommendedName>
    <alternativeName>
        <fullName evidence="6">60 kDa chaperonin</fullName>
    </alternativeName>
    <alternativeName>
        <fullName evidence="6">Chaperonin-60</fullName>
        <shortName evidence="6">Cpn60</shortName>
    </alternativeName>
</protein>
<dbReference type="Gene3D" id="3.50.7.10">
    <property type="entry name" value="GroEL"/>
    <property type="match status" value="1"/>
</dbReference>
<dbReference type="GO" id="GO:0005737">
    <property type="term" value="C:cytoplasm"/>
    <property type="evidence" value="ECO:0007669"/>
    <property type="project" value="UniProtKB-SubCell"/>
</dbReference>
<dbReference type="CDD" id="cd03344">
    <property type="entry name" value="GroEL"/>
    <property type="match status" value="1"/>
</dbReference>
<dbReference type="PATRIC" id="fig|1115809.3.peg.85"/>
<dbReference type="PROSITE" id="PS00296">
    <property type="entry name" value="CHAPERONINS_CPN60"/>
    <property type="match status" value="1"/>
</dbReference>
<feature type="binding site" evidence="6">
    <location>
        <position position="415"/>
    </location>
    <ligand>
        <name>ATP</name>
        <dbReference type="ChEBI" id="CHEBI:30616"/>
    </ligand>
</feature>
<comment type="caution">
    <text evidence="9">The sequence shown here is derived from an EMBL/GenBank/DDBJ whole genome shotgun (WGS) entry which is preliminary data.</text>
</comment>
<comment type="subunit">
    <text evidence="6 8">Forms a cylinder of 14 subunits composed of two heptameric rings stacked back-to-back. Interacts with the co-chaperonin GroES.</text>
</comment>
<dbReference type="Gene3D" id="3.30.260.10">
    <property type="entry name" value="TCP-1-like chaperonin intermediate domain"/>
    <property type="match status" value="1"/>
</dbReference>
<dbReference type="FunFam" id="1.10.560.10:FF:000001">
    <property type="entry name" value="60 kDa chaperonin"/>
    <property type="match status" value="1"/>
</dbReference>
<dbReference type="AlphaFoldDB" id="U2QGN5"/>
<evidence type="ECO:0000256" key="7">
    <source>
        <dbReference type="RuleBase" id="RU000418"/>
    </source>
</evidence>
<comment type="caution">
    <text evidence="6">Lacks conserved residue(s) required for the propagation of feature annotation.</text>
</comment>
<dbReference type="InterPro" id="IPR027409">
    <property type="entry name" value="GroEL-like_apical_dom_sf"/>
</dbReference>
<dbReference type="InterPro" id="IPR018370">
    <property type="entry name" value="Chaperonin_Cpn60_CS"/>
</dbReference>
<dbReference type="InterPro" id="IPR002423">
    <property type="entry name" value="Cpn60/GroEL/TCP-1"/>
</dbReference>
<dbReference type="GO" id="GO:0051082">
    <property type="term" value="F:unfolded protein binding"/>
    <property type="evidence" value="ECO:0007669"/>
    <property type="project" value="UniProtKB-UniRule"/>
</dbReference>
<evidence type="ECO:0000256" key="2">
    <source>
        <dbReference type="ARBA" id="ARBA00022741"/>
    </source>
</evidence>
<evidence type="ECO:0000256" key="1">
    <source>
        <dbReference type="ARBA" id="ARBA00006607"/>
    </source>
</evidence>
<proteinExistence type="inferred from homology"/>
<dbReference type="NCBIfam" id="NF009487">
    <property type="entry name" value="PRK12849.1"/>
    <property type="match status" value="1"/>
</dbReference>
<evidence type="ECO:0000313" key="10">
    <source>
        <dbReference type="Proteomes" id="UP000016648"/>
    </source>
</evidence>
<keyword evidence="4 6" id="KW-0143">Chaperone</keyword>
<dbReference type="GO" id="GO:0016853">
    <property type="term" value="F:isomerase activity"/>
    <property type="evidence" value="ECO:0007669"/>
    <property type="project" value="UniProtKB-KW"/>
</dbReference>
<dbReference type="NCBIfam" id="NF009489">
    <property type="entry name" value="PRK12851.1"/>
    <property type="match status" value="1"/>
</dbReference>
<keyword evidence="2 6" id="KW-0547">Nucleotide-binding</keyword>
<evidence type="ECO:0000256" key="4">
    <source>
        <dbReference type="ARBA" id="ARBA00023186"/>
    </source>
</evidence>
<evidence type="ECO:0000313" key="9">
    <source>
        <dbReference type="EMBL" id="ERK40463.1"/>
    </source>
</evidence>
<organism evidence="9 10">
    <name type="scientific">Segatella baroniae F0067</name>
    <dbReference type="NCBI Taxonomy" id="1115809"/>
    <lineage>
        <taxon>Bacteria</taxon>
        <taxon>Pseudomonadati</taxon>
        <taxon>Bacteroidota</taxon>
        <taxon>Bacteroidia</taxon>
        <taxon>Bacteroidales</taxon>
        <taxon>Prevotellaceae</taxon>
        <taxon>Segatella</taxon>
    </lineage>
</organism>
<dbReference type="EC" id="5.6.1.7" evidence="6"/>
<comment type="function">
    <text evidence="6 8">Together with its co-chaperonin GroES, plays an essential role in assisting protein folding. The GroEL-GroES system forms a nano-cage that allows encapsulation of the non-native substrate proteins and provides a physical environment optimized to promote and accelerate protein folding.</text>
</comment>
<feature type="binding site" evidence="6">
    <location>
        <position position="495"/>
    </location>
    <ligand>
        <name>ATP</name>
        <dbReference type="ChEBI" id="CHEBI:30616"/>
    </ligand>
</feature>
<dbReference type="GO" id="GO:0005524">
    <property type="term" value="F:ATP binding"/>
    <property type="evidence" value="ECO:0007669"/>
    <property type="project" value="UniProtKB-UniRule"/>
</dbReference>
<reference evidence="9 10" key="1">
    <citation type="submission" date="2013-08" db="EMBL/GenBank/DDBJ databases">
        <authorList>
            <person name="Durkin A.S."/>
            <person name="Haft D.R."/>
            <person name="McCorrison J."/>
            <person name="Torralba M."/>
            <person name="Gillis M."/>
            <person name="Haft D.H."/>
            <person name="Methe B."/>
            <person name="Sutton G."/>
            <person name="Nelson K.E."/>
        </authorList>
    </citation>
    <scope>NUCLEOTIDE SEQUENCE [LARGE SCALE GENOMIC DNA]</scope>
    <source>
        <strain evidence="9 10">F0067</strain>
    </source>
</reference>
<evidence type="ECO:0000256" key="3">
    <source>
        <dbReference type="ARBA" id="ARBA00022840"/>
    </source>
</evidence>
<keyword evidence="5 6" id="KW-0413">Isomerase</keyword>
<dbReference type="GO" id="GO:0140662">
    <property type="term" value="F:ATP-dependent protein folding chaperone"/>
    <property type="evidence" value="ECO:0007669"/>
    <property type="project" value="InterPro"/>
</dbReference>